<keyword evidence="4" id="KW-0762">Sugar transport</keyword>
<keyword evidence="2" id="KW-0813">Transport</keyword>
<dbReference type="Pfam" id="PF03609">
    <property type="entry name" value="EII-Sor"/>
    <property type="match status" value="1"/>
</dbReference>
<accession>A0A1H8WE46</accession>
<evidence type="ECO:0000256" key="6">
    <source>
        <dbReference type="ARBA" id="ARBA00022692"/>
    </source>
</evidence>
<dbReference type="InterPro" id="IPR004700">
    <property type="entry name" value="PTS_IIC_man"/>
</dbReference>
<evidence type="ECO:0000256" key="9">
    <source>
        <dbReference type="SAM" id="MobiDB-lite"/>
    </source>
</evidence>
<dbReference type="OrthoDB" id="9815089at2"/>
<evidence type="ECO:0000313" key="11">
    <source>
        <dbReference type="EMBL" id="SEP25839.1"/>
    </source>
</evidence>
<keyword evidence="12" id="KW-1185">Reference proteome</keyword>
<sequence length="268" mass="28441">MTLMTAILCGILYWLAEANLPFVGLWTLQRPLVCGFLTGWILGDPVTGAVVGGTINLVYLGFISAGGSMPADMALAGVLGTAYAITGHLDANTALAIAVPLGLLGTIVWYLRMTIDSVFVHLGDRWVAEGKFNRLYLSNIILPQIFSAVICVIPCTLAAYFGANYIQSFIEMCAGKPLQIFQIIGGLMPALGIAITLQYIFKGEARIFLFLGFMIATVSGLTLIEQGILGLLAAILYIQVTGNMTPAAASAGGASSENYDPDYDPDDD</sequence>
<evidence type="ECO:0000256" key="5">
    <source>
        <dbReference type="ARBA" id="ARBA00022683"/>
    </source>
</evidence>
<evidence type="ECO:0000313" key="12">
    <source>
        <dbReference type="Proteomes" id="UP000198847"/>
    </source>
</evidence>
<dbReference type="PANTHER" id="PTHR32502:SF8">
    <property type="entry name" value="N-ACETYLGALACTOSAMINE PERMEASE IIC COMPONENT 1"/>
    <property type="match status" value="1"/>
</dbReference>
<keyword evidence="7 10" id="KW-1133">Transmembrane helix</keyword>
<keyword evidence="6 10" id="KW-0812">Transmembrane</keyword>
<feature type="transmembrane region" description="Helical" evidence="10">
    <location>
        <begin position="207"/>
        <end position="238"/>
    </location>
</feature>
<feature type="transmembrane region" description="Helical" evidence="10">
    <location>
        <begin position="141"/>
        <end position="166"/>
    </location>
</feature>
<keyword evidence="5" id="KW-0598">Phosphotransferase system</keyword>
<comment type="subcellular location">
    <subcellularLocation>
        <location evidence="1">Cell membrane</location>
        <topology evidence="1">Multi-pass membrane protein</topology>
    </subcellularLocation>
</comment>
<dbReference type="EMBL" id="FODY01000015">
    <property type="protein sequence ID" value="SEP25839.1"/>
    <property type="molecule type" value="Genomic_DNA"/>
</dbReference>
<feature type="transmembrane region" description="Helical" evidence="10">
    <location>
        <begin position="91"/>
        <end position="111"/>
    </location>
</feature>
<dbReference type="PROSITE" id="PS51106">
    <property type="entry name" value="PTS_EIIC_TYPE_4"/>
    <property type="match status" value="1"/>
</dbReference>
<organism evidence="11 12">
    <name type="scientific">Propionispora vibrioides</name>
    <dbReference type="NCBI Taxonomy" id="112903"/>
    <lineage>
        <taxon>Bacteria</taxon>
        <taxon>Bacillati</taxon>
        <taxon>Bacillota</taxon>
        <taxon>Negativicutes</taxon>
        <taxon>Selenomonadales</taxon>
        <taxon>Sporomusaceae</taxon>
        <taxon>Propionispora</taxon>
    </lineage>
</organism>
<evidence type="ECO:0000256" key="10">
    <source>
        <dbReference type="SAM" id="Phobius"/>
    </source>
</evidence>
<dbReference type="GO" id="GO:0005886">
    <property type="term" value="C:plasma membrane"/>
    <property type="evidence" value="ECO:0007669"/>
    <property type="project" value="UniProtKB-SubCell"/>
</dbReference>
<feature type="transmembrane region" description="Helical" evidence="10">
    <location>
        <begin position="178"/>
        <end position="201"/>
    </location>
</feature>
<feature type="transmembrane region" description="Helical" evidence="10">
    <location>
        <begin position="57"/>
        <end position="79"/>
    </location>
</feature>
<dbReference type="Proteomes" id="UP000198847">
    <property type="component" value="Unassembled WGS sequence"/>
</dbReference>
<dbReference type="InterPro" id="IPR050303">
    <property type="entry name" value="GatZ_KbaZ_carbometab"/>
</dbReference>
<proteinExistence type="predicted"/>
<reference evidence="11 12" key="1">
    <citation type="submission" date="2016-10" db="EMBL/GenBank/DDBJ databases">
        <authorList>
            <person name="de Groot N.N."/>
        </authorList>
    </citation>
    <scope>NUCLEOTIDE SEQUENCE [LARGE SCALE GENOMIC DNA]</scope>
    <source>
        <strain evidence="11 12">DSM 13305</strain>
    </source>
</reference>
<evidence type="ECO:0000256" key="7">
    <source>
        <dbReference type="ARBA" id="ARBA00022989"/>
    </source>
</evidence>
<protein>
    <submittedName>
        <fullName evidence="11">PTS system, mannose-specific IIC component</fullName>
    </submittedName>
</protein>
<keyword evidence="8 10" id="KW-0472">Membrane</keyword>
<evidence type="ECO:0000256" key="4">
    <source>
        <dbReference type="ARBA" id="ARBA00022597"/>
    </source>
</evidence>
<feature type="compositionally biased region" description="Acidic residues" evidence="9">
    <location>
        <begin position="259"/>
        <end position="268"/>
    </location>
</feature>
<evidence type="ECO:0000256" key="2">
    <source>
        <dbReference type="ARBA" id="ARBA00022448"/>
    </source>
</evidence>
<dbReference type="STRING" id="112903.SAMN04490178_11577"/>
<evidence type="ECO:0000256" key="3">
    <source>
        <dbReference type="ARBA" id="ARBA00022475"/>
    </source>
</evidence>
<evidence type="ECO:0000256" key="1">
    <source>
        <dbReference type="ARBA" id="ARBA00004651"/>
    </source>
</evidence>
<dbReference type="GO" id="GO:0009401">
    <property type="term" value="P:phosphoenolpyruvate-dependent sugar phosphotransferase system"/>
    <property type="evidence" value="ECO:0007669"/>
    <property type="project" value="UniProtKB-KW"/>
</dbReference>
<evidence type="ECO:0000256" key="8">
    <source>
        <dbReference type="ARBA" id="ARBA00023136"/>
    </source>
</evidence>
<keyword evidence="3" id="KW-1003">Cell membrane</keyword>
<dbReference type="PANTHER" id="PTHR32502">
    <property type="entry name" value="N-ACETYLGALACTOSAMINE PERMEASE II COMPONENT-RELATED"/>
    <property type="match status" value="1"/>
</dbReference>
<gene>
    <name evidence="11" type="ORF">SAMN04490178_11577</name>
</gene>
<name>A0A1H8WE46_9FIRM</name>
<dbReference type="AlphaFoldDB" id="A0A1H8WE46"/>
<feature type="region of interest" description="Disordered" evidence="9">
    <location>
        <begin position="248"/>
        <end position="268"/>
    </location>
</feature>